<organism evidence="2 3">
    <name type="scientific">Streptomyces roseoverticillatus</name>
    <dbReference type="NCBI Taxonomy" id="66429"/>
    <lineage>
        <taxon>Bacteria</taxon>
        <taxon>Bacillati</taxon>
        <taxon>Actinomycetota</taxon>
        <taxon>Actinomycetes</taxon>
        <taxon>Kitasatosporales</taxon>
        <taxon>Streptomycetaceae</taxon>
        <taxon>Streptomyces</taxon>
    </lineage>
</organism>
<protein>
    <submittedName>
        <fullName evidence="2">DUF4913 domain-containing protein</fullName>
    </submittedName>
</protein>
<feature type="region of interest" description="Disordered" evidence="1">
    <location>
        <begin position="216"/>
        <end position="242"/>
    </location>
</feature>
<accession>A0ABV3IWG3</accession>
<dbReference type="RefSeq" id="WP_366088684.1">
    <property type="nucleotide sequence ID" value="NZ_JBFASG010000017.1"/>
</dbReference>
<keyword evidence="3" id="KW-1185">Reference proteome</keyword>
<dbReference type="InterPro" id="IPR032584">
    <property type="entry name" value="DUF4913"/>
</dbReference>
<name>A0ABV3IWG3_9ACTN</name>
<dbReference type="Pfam" id="PF16259">
    <property type="entry name" value="DUF4913"/>
    <property type="match status" value="1"/>
</dbReference>
<evidence type="ECO:0000313" key="3">
    <source>
        <dbReference type="Proteomes" id="UP001552479"/>
    </source>
</evidence>
<sequence>MNSSAIEHAQRVAAQVTAEAAGEEWKRHHHMTLTFFLAGARSSHEEDHHARQLDDWRKRLVDCLEAGAYAKVTDAKVAELQEQLQGWILWELRYRDNALDSLVKAYPPPKPPREPRSLFPMPAAEVHGDQAEFYFADVFDFVTGYLARTIRRPLDGTSATWCPRWWDHPEAGARLSALWLAWEQLRLEPMLGMTTWWIQHADPHLRVLMDPKQGPFAACSPEGHTQTPFGPLPNDPYEPAQG</sequence>
<proteinExistence type="predicted"/>
<dbReference type="EMBL" id="JBFASG010000017">
    <property type="protein sequence ID" value="MEV4924803.1"/>
    <property type="molecule type" value="Genomic_DNA"/>
</dbReference>
<dbReference type="Proteomes" id="UP001552479">
    <property type="component" value="Unassembled WGS sequence"/>
</dbReference>
<gene>
    <name evidence="2" type="ORF">AB0L03_18480</name>
</gene>
<reference evidence="2 3" key="1">
    <citation type="submission" date="2024-06" db="EMBL/GenBank/DDBJ databases">
        <title>The Natural Products Discovery Center: Release of the First 8490 Sequenced Strains for Exploring Actinobacteria Biosynthetic Diversity.</title>
        <authorList>
            <person name="Kalkreuter E."/>
            <person name="Kautsar S.A."/>
            <person name="Yang D."/>
            <person name="Bader C.D."/>
            <person name="Teijaro C.N."/>
            <person name="Fluegel L."/>
            <person name="Davis C.M."/>
            <person name="Simpson J.R."/>
            <person name="Lauterbach L."/>
            <person name="Steele A.D."/>
            <person name="Gui C."/>
            <person name="Meng S."/>
            <person name="Li G."/>
            <person name="Viehrig K."/>
            <person name="Ye F."/>
            <person name="Su P."/>
            <person name="Kiefer A.F."/>
            <person name="Nichols A."/>
            <person name="Cepeda A.J."/>
            <person name="Yan W."/>
            <person name="Fan B."/>
            <person name="Jiang Y."/>
            <person name="Adhikari A."/>
            <person name="Zheng C.-J."/>
            <person name="Schuster L."/>
            <person name="Cowan T.M."/>
            <person name="Smanski M.J."/>
            <person name="Chevrette M.G."/>
            <person name="De Carvalho L.P.S."/>
            <person name="Shen B."/>
        </authorList>
    </citation>
    <scope>NUCLEOTIDE SEQUENCE [LARGE SCALE GENOMIC DNA]</scope>
    <source>
        <strain evidence="2 3">NPDC053791</strain>
    </source>
</reference>
<comment type="caution">
    <text evidence="2">The sequence shown here is derived from an EMBL/GenBank/DDBJ whole genome shotgun (WGS) entry which is preliminary data.</text>
</comment>
<evidence type="ECO:0000313" key="2">
    <source>
        <dbReference type="EMBL" id="MEV4924803.1"/>
    </source>
</evidence>
<evidence type="ECO:0000256" key="1">
    <source>
        <dbReference type="SAM" id="MobiDB-lite"/>
    </source>
</evidence>